<name>A0ABN1NVP6_9ACTN</name>
<reference evidence="1 2" key="1">
    <citation type="journal article" date="2019" name="Int. J. Syst. Evol. Microbiol.">
        <title>The Global Catalogue of Microorganisms (GCM) 10K type strain sequencing project: providing services to taxonomists for standard genome sequencing and annotation.</title>
        <authorList>
            <consortium name="The Broad Institute Genomics Platform"/>
            <consortium name="The Broad Institute Genome Sequencing Center for Infectious Disease"/>
            <person name="Wu L."/>
            <person name="Ma J."/>
        </authorList>
    </citation>
    <scope>NUCLEOTIDE SEQUENCE [LARGE SCALE GENOMIC DNA]</scope>
    <source>
        <strain evidence="1 2">JCM 11136</strain>
    </source>
</reference>
<comment type="caution">
    <text evidence="1">The sequence shown here is derived from an EMBL/GenBank/DDBJ whole genome shotgun (WGS) entry which is preliminary data.</text>
</comment>
<evidence type="ECO:0000313" key="2">
    <source>
        <dbReference type="Proteomes" id="UP001501578"/>
    </source>
</evidence>
<gene>
    <name evidence="1" type="ORF">GCM10009560_13040</name>
</gene>
<proteinExistence type="predicted"/>
<protein>
    <submittedName>
        <fullName evidence="1">Uncharacterized protein</fullName>
    </submittedName>
</protein>
<keyword evidence="2" id="KW-1185">Reference proteome</keyword>
<accession>A0ABN1NVP6</accession>
<dbReference type="Proteomes" id="UP001501578">
    <property type="component" value="Unassembled WGS sequence"/>
</dbReference>
<evidence type="ECO:0000313" key="1">
    <source>
        <dbReference type="EMBL" id="GAA0917224.1"/>
    </source>
</evidence>
<sequence>MSNSNPRPTVPERPCHPPSALLGFTCLQLLATGWITSTGPCPGCTAMLMDGPVHAAPESLVWSVFHSGELVKAAQWQS</sequence>
<organism evidence="1 2">
    <name type="scientific">Nonomuraea longicatena</name>
    <dbReference type="NCBI Taxonomy" id="83682"/>
    <lineage>
        <taxon>Bacteria</taxon>
        <taxon>Bacillati</taxon>
        <taxon>Actinomycetota</taxon>
        <taxon>Actinomycetes</taxon>
        <taxon>Streptosporangiales</taxon>
        <taxon>Streptosporangiaceae</taxon>
        <taxon>Nonomuraea</taxon>
    </lineage>
</organism>
<dbReference type="EMBL" id="BAAAHQ010000004">
    <property type="protein sequence ID" value="GAA0917224.1"/>
    <property type="molecule type" value="Genomic_DNA"/>
</dbReference>